<dbReference type="AlphaFoldDB" id="A0A061ETV7"/>
<dbReference type="PRINTS" id="PR00385">
    <property type="entry name" value="P450"/>
</dbReference>
<sequence length="1008" mass="114304">MEYEILGLSITLLLWVAWAMVTGRHRRLEELGQLPPGPRWWPVVGNIFQLGWAPHESFAKLARQHGPIMTLWLGSMSTVVISSNEVAREMFKNHDVVLAGRKIYEAMKGDFGHEGSLITSQYGSHWRMLRRLCTTEFFVTSRLDAMQGVRERCVDRMVQFVEGAGANGTNSVDVGRFFFLMAFNLIGNLIFSKDLLDTKSERGAKFFYHAGKVMELAGKPNVADFLPFLRCLDPQGIRRKTQFHVKRAFEIAGEFIKERMESMENGDYKGKRKDFLDVLLEFRGDGVEAPSKFSSRTVNVIVFEMFTAGTDTTTSTLEWAMAELLHNPKTMKVVQAELRSTLDPGKKLEEKDIEKLPYLKAVIKETLRLHPPLPFLVPHMAMNSCKMLGYHIPKETQVLVNVWAIGRDSTTWQEPLEFKPERFLEANTVDYKGHHFEFIPFGSGRRMCPAVPLASRLLPMALGSLLHSFDWTLADGLKPEDVDMTERMGISLRKSVPLKAVPIPHKRLLAFAAFFAGVAWASVRRHFQEPGQLPPGPRRWPVAGNIFQLSWREPPHLSITKLACQHGPITTLWLGSMCTVVISSGEVAREMFKNHDVVLAGRKIYESMKGNYGNEGSIITSQYGSHWRMLRRLCTMEFFVSSRLDAMKGVRSKCVDQMVEFIQNASAFGTNAIDIGRFFLLLTFNLIGNLLFSYDLLDPKSERGANLLYHTGKVIEFAGTPNVADFFPILKRFDPQGIRRKAQFHIEHAFRIVREFIEERTETTENGYNGGKTRKDYLDVLLEFDGDDIGKPSRFSSTTINVIVLEMFTAGTDTTAGTLEWAMAELLHNPPILKKLQAELRSTIGSGRKLEEKDIENLPYLNSVIKETLRLHPPLPFLVPHMAMNSCKMLGYKIPKETQILVNVWAIGQDPNTWDDPLEFKPERFLELNNMDYKGQHFEFIPFGSGRRMCPAVSLASRVLPLALGTLLHSFDWILAGGLKPEDMDMTGRMAMTLRKSVPLNVIALPYK</sequence>
<accession>A0A061ETV7</accession>
<dbReference type="GO" id="GO:0016705">
    <property type="term" value="F:oxidoreductase activity, acting on paired donors, with incorporation or reduction of molecular oxygen"/>
    <property type="evidence" value="ECO:0007669"/>
    <property type="project" value="InterPro"/>
</dbReference>
<dbReference type="Gene3D" id="1.10.630.10">
    <property type="entry name" value="Cytochrome P450"/>
    <property type="match status" value="2"/>
</dbReference>
<dbReference type="PANTHER" id="PTHR47950">
    <property type="entry name" value="CYTOCHROME P450, FAMILY 76, SUBFAMILY C, POLYPEPTIDE 5-RELATED"/>
    <property type="match status" value="1"/>
</dbReference>
<evidence type="ECO:0000256" key="3">
    <source>
        <dbReference type="ARBA" id="ARBA00023002"/>
    </source>
</evidence>
<dbReference type="InterPro" id="IPR002401">
    <property type="entry name" value="Cyt_P450_E_grp-I"/>
</dbReference>
<dbReference type="SUPFAM" id="SSF48264">
    <property type="entry name" value="Cytochrome P450"/>
    <property type="match status" value="2"/>
</dbReference>
<protein>
    <submittedName>
        <fullName evidence="6">Cytochrome P450</fullName>
    </submittedName>
</protein>
<dbReference type="FunCoup" id="A0A061ETV7">
    <property type="interactions" value="234"/>
</dbReference>
<dbReference type="Gramene" id="EOY08088">
    <property type="protein sequence ID" value="EOY08088"/>
    <property type="gene ID" value="TCM_022403"/>
</dbReference>
<comment type="similarity">
    <text evidence="1">Belongs to the cytochrome P450 family.</text>
</comment>
<dbReference type="Proteomes" id="UP000026915">
    <property type="component" value="Chromosome 5"/>
</dbReference>
<evidence type="ECO:0000256" key="2">
    <source>
        <dbReference type="ARBA" id="ARBA00022723"/>
    </source>
</evidence>
<dbReference type="Pfam" id="PF00067">
    <property type="entry name" value="p450"/>
    <property type="match status" value="2"/>
</dbReference>
<dbReference type="InterPro" id="IPR001128">
    <property type="entry name" value="Cyt_P450"/>
</dbReference>
<dbReference type="GO" id="GO:0016491">
    <property type="term" value="F:oxidoreductase activity"/>
    <property type="evidence" value="ECO:0000318"/>
    <property type="project" value="GO_Central"/>
</dbReference>
<dbReference type="HOGENOM" id="CLU_001570_0_3_1"/>
<dbReference type="GO" id="GO:0004497">
    <property type="term" value="F:monooxygenase activity"/>
    <property type="evidence" value="ECO:0007669"/>
    <property type="project" value="InterPro"/>
</dbReference>
<name>A0A061ETV7_THECC</name>
<organism evidence="6 7">
    <name type="scientific">Theobroma cacao</name>
    <name type="common">Cacao</name>
    <name type="synonym">Cocoa</name>
    <dbReference type="NCBI Taxonomy" id="3641"/>
    <lineage>
        <taxon>Eukaryota</taxon>
        <taxon>Viridiplantae</taxon>
        <taxon>Streptophyta</taxon>
        <taxon>Embryophyta</taxon>
        <taxon>Tracheophyta</taxon>
        <taxon>Spermatophyta</taxon>
        <taxon>Magnoliopsida</taxon>
        <taxon>eudicotyledons</taxon>
        <taxon>Gunneridae</taxon>
        <taxon>Pentapetalae</taxon>
        <taxon>rosids</taxon>
        <taxon>malvids</taxon>
        <taxon>Malvales</taxon>
        <taxon>Malvaceae</taxon>
        <taxon>Byttnerioideae</taxon>
        <taxon>Theobroma</taxon>
    </lineage>
</organism>
<dbReference type="PRINTS" id="PR00463">
    <property type="entry name" value="EP450I"/>
</dbReference>
<keyword evidence="3" id="KW-0560">Oxidoreductase</keyword>
<dbReference type="GO" id="GO:0020037">
    <property type="term" value="F:heme binding"/>
    <property type="evidence" value="ECO:0007669"/>
    <property type="project" value="InterPro"/>
</dbReference>
<dbReference type="FunFam" id="1.10.630.10:FF:000007">
    <property type="entry name" value="Cytochrome P450 76C4"/>
    <property type="match status" value="2"/>
</dbReference>
<keyword evidence="5" id="KW-0349">Heme</keyword>
<dbReference type="InterPro" id="IPR017972">
    <property type="entry name" value="Cyt_P450_CS"/>
</dbReference>
<keyword evidence="2 5" id="KW-0479">Metal-binding</keyword>
<evidence type="ECO:0000256" key="5">
    <source>
        <dbReference type="PIRSR" id="PIRSR602401-1"/>
    </source>
</evidence>
<dbReference type="PROSITE" id="PS00086">
    <property type="entry name" value="CYTOCHROME_P450"/>
    <property type="match status" value="2"/>
</dbReference>
<dbReference type="PANTHER" id="PTHR47950:SF13">
    <property type="entry name" value="CYTOCHROME P450, FAMILY 76, SUBFAMILY G, POLYPEPTIDE 1"/>
    <property type="match status" value="1"/>
</dbReference>
<evidence type="ECO:0000313" key="6">
    <source>
        <dbReference type="EMBL" id="EOY08088.1"/>
    </source>
</evidence>
<comment type="cofactor">
    <cofactor evidence="5">
        <name>heme</name>
        <dbReference type="ChEBI" id="CHEBI:30413"/>
    </cofactor>
</comment>
<keyword evidence="4 5" id="KW-0408">Iron</keyword>
<gene>
    <name evidence="6" type="ORF">TCM_022403</name>
</gene>
<dbReference type="InterPro" id="IPR036396">
    <property type="entry name" value="Cyt_P450_sf"/>
</dbReference>
<proteinExistence type="inferred from homology"/>
<dbReference type="InParanoid" id="A0A061ETV7"/>
<dbReference type="EMBL" id="CM001883">
    <property type="protein sequence ID" value="EOY08088.1"/>
    <property type="molecule type" value="Genomic_DNA"/>
</dbReference>
<evidence type="ECO:0000256" key="1">
    <source>
        <dbReference type="ARBA" id="ARBA00010617"/>
    </source>
</evidence>
<feature type="binding site" description="axial binding residue" evidence="5">
    <location>
        <position position="448"/>
    </location>
    <ligand>
        <name>heme</name>
        <dbReference type="ChEBI" id="CHEBI:30413"/>
    </ligand>
    <ligandPart>
        <name>Fe</name>
        <dbReference type="ChEBI" id="CHEBI:18248"/>
    </ligandPart>
</feature>
<dbReference type="CDD" id="cd11073">
    <property type="entry name" value="CYP76-like"/>
    <property type="match status" value="2"/>
</dbReference>
<dbReference type="eggNOG" id="KOG0156">
    <property type="taxonomic scope" value="Eukaryota"/>
</dbReference>
<dbReference type="OMA" id="HMAMNSC"/>
<reference evidence="6 7" key="1">
    <citation type="journal article" date="2013" name="Genome Biol.">
        <title>The genome sequence of the most widely cultivated cacao type and its use to identify candidate genes regulating pod color.</title>
        <authorList>
            <person name="Motamayor J.C."/>
            <person name="Mockaitis K."/>
            <person name="Schmutz J."/>
            <person name="Haiminen N."/>
            <person name="Iii D.L."/>
            <person name="Cornejo O."/>
            <person name="Findley S.D."/>
            <person name="Zheng P."/>
            <person name="Utro F."/>
            <person name="Royaert S."/>
            <person name="Saski C."/>
            <person name="Jenkins J."/>
            <person name="Podicheti R."/>
            <person name="Zhao M."/>
            <person name="Scheffler B.E."/>
            <person name="Stack J.C."/>
            <person name="Feltus F.A."/>
            <person name="Mustiga G.M."/>
            <person name="Amores F."/>
            <person name="Phillips W."/>
            <person name="Marelli J.P."/>
            <person name="May G.D."/>
            <person name="Shapiro H."/>
            <person name="Ma J."/>
            <person name="Bustamante C.D."/>
            <person name="Schnell R.J."/>
            <person name="Main D."/>
            <person name="Gilbert D."/>
            <person name="Parida L."/>
            <person name="Kuhn D.N."/>
        </authorList>
    </citation>
    <scope>NUCLEOTIDE SEQUENCE [LARGE SCALE GENOMIC DNA]</scope>
    <source>
        <strain evidence="7">cv. Matina 1-6</strain>
    </source>
</reference>
<keyword evidence="7" id="KW-1185">Reference proteome</keyword>
<dbReference type="GO" id="GO:0005506">
    <property type="term" value="F:iron ion binding"/>
    <property type="evidence" value="ECO:0007669"/>
    <property type="project" value="InterPro"/>
</dbReference>
<evidence type="ECO:0000256" key="4">
    <source>
        <dbReference type="ARBA" id="ARBA00023004"/>
    </source>
</evidence>
<evidence type="ECO:0000313" key="7">
    <source>
        <dbReference type="Proteomes" id="UP000026915"/>
    </source>
</evidence>